<evidence type="ECO:0000256" key="2">
    <source>
        <dbReference type="ARBA" id="ARBA00004906"/>
    </source>
</evidence>
<dbReference type="Pfam" id="PF04564">
    <property type="entry name" value="U-box"/>
    <property type="match status" value="1"/>
</dbReference>
<dbReference type="Proteomes" id="UP001454036">
    <property type="component" value="Unassembled WGS sequence"/>
</dbReference>
<keyword evidence="4 5" id="KW-0833">Ubl conjugation pathway</keyword>
<dbReference type="PANTHER" id="PTHR22849:SF61">
    <property type="entry name" value="U-BOX DOMAIN-CONTAINING PROTEIN 21"/>
    <property type="match status" value="1"/>
</dbReference>
<sequence length="436" mass="48743">MVFSFRGRRDGRKSRKNELLERSNNLELSIPSHFRCPISLDLMTDPVTLSTGMTYDRESIEKWIDAGNITCPVTNQVLQNVDQIPNHFLRKMIQDWCVQNKSHGVDRIPTPRIPISGYQVSQICSKIIVAAKQMDESKCLEMMKKIKILAKESEKNKKCIVDNGAGVALSFVFESFSSISMEKYSDLLKGVLSFLTWMFPFSEEGLSKLGSAKSLNHISWFLKGEDLSVRQNAVVVLKELISLDSNYANGLMEIDGVAETLFKIIHVPISSTVTKASLVVIYNLMDSNEVIQSFVDMGLANLAIEIIVDGDKSTCEKALCVLERICNCEKGKELASNNALTMPVLIKKLLRVSDLATEFAVSIVWKLCCRGNNAENLILEALQVGAFQKLLVILQVGCGKSTKDKVTELLKLINFYKDKVECVDSVSGFKYLKRSN</sequence>
<dbReference type="InterPro" id="IPR045210">
    <property type="entry name" value="RING-Ubox_PUB"/>
</dbReference>
<dbReference type="Gene3D" id="3.30.40.10">
    <property type="entry name" value="Zinc/RING finger domain, C3HC4 (zinc finger)"/>
    <property type="match status" value="1"/>
</dbReference>
<accession>A0AAV3PEC1</accession>
<gene>
    <name evidence="7" type="ORF">LIER_37043</name>
</gene>
<dbReference type="GO" id="GO:0061630">
    <property type="term" value="F:ubiquitin protein ligase activity"/>
    <property type="evidence" value="ECO:0007669"/>
    <property type="project" value="UniProtKB-UniRule"/>
</dbReference>
<dbReference type="GO" id="GO:0016567">
    <property type="term" value="P:protein ubiquitination"/>
    <property type="evidence" value="ECO:0007669"/>
    <property type="project" value="UniProtKB-UniRule"/>
</dbReference>
<dbReference type="Gene3D" id="1.25.10.10">
    <property type="entry name" value="Leucine-rich Repeat Variant"/>
    <property type="match status" value="1"/>
</dbReference>
<keyword evidence="3 5" id="KW-0808">Transferase</keyword>
<dbReference type="SUPFAM" id="SSF48371">
    <property type="entry name" value="ARM repeat"/>
    <property type="match status" value="1"/>
</dbReference>
<dbReference type="InterPro" id="IPR058678">
    <property type="entry name" value="ARM_PUB"/>
</dbReference>
<dbReference type="InterPro" id="IPR016024">
    <property type="entry name" value="ARM-type_fold"/>
</dbReference>
<comment type="catalytic activity">
    <reaction evidence="1 5">
        <text>S-ubiquitinyl-[E2 ubiquitin-conjugating enzyme]-L-cysteine + [acceptor protein]-L-lysine = [E2 ubiquitin-conjugating enzyme]-L-cysteine + N(6)-ubiquitinyl-[acceptor protein]-L-lysine.</text>
        <dbReference type="EC" id="2.3.2.27"/>
    </reaction>
</comment>
<evidence type="ECO:0000256" key="4">
    <source>
        <dbReference type="ARBA" id="ARBA00022786"/>
    </source>
</evidence>
<dbReference type="SUPFAM" id="SSF57850">
    <property type="entry name" value="RING/U-box"/>
    <property type="match status" value="1"/>
</dbReference>
<dbReference type="EMBL" id="BAABME010017418">
    <property type="protein sequence ID" value="GAA0149995.1"/>
    <property type="molecule type" value="Genomic_DNA"/>
</dbReference>
<dbReference type="PANTHER" id="PTHR22849">
    <property type="entry name" value="WDSAM1 PROTEIN"/>
    <property type="match status" value="1"/>
</dbReference>
<dbReference type="InterPro" id="IPR013083">
    <property type="entry name" value="Znf_RING/FYVE/PHD"/>
</dbReference>
<dbReference type="InterPro" id="IPR045185">
    <property type="entry name" value="PUB22/23/24-like"/>
</dbReference>
<evidence type="ECO:0000313" key="7">
    <source>
        <dbReference type="EMBL" id="GAA0149995.1"/>
    </source>
</evidence>
<proteinExistence type="predicted"/>
<protein>
    <recommendedName>
        <fullName evidence="5 6">U-box domain-containing protein</fullName>
        <ecNumber evidence="5">2.3.2.27</ecNumber>
    </recommendedName>
    <alternativeName>
        <fullName evidence="5">RING-type E3 ubiquitin transferase PUB</fullName>
    </alternativeName>
</protein>
<evidence type="ECO:0000256" key="1">
    <source>
        <dbReference type="ARBA" id="ARBA00000900"/>
    </source>
</evidence>
<feature type="domain" description="U-box" evidence="6">
    <location>
        <begin position="29"/>
        <end position="103"/>
    </location>
</feature>
<evidence type="ECO:0000256" key="5">
    <source>
        <dbReference type="RuleBase" id="RU369093"/>
    </source>
</evidence>
<dbReference type="CDD" id="cd16664">
    <property type="entry name" value="RING-Ubox_PUB"/>
    <property type="match status" value="1"/>
</dbReference>
<evidence type="ECO:0000313" key="8">
    <source>
        <dbReference type="Proteomes" id="UP001454036"/>
    </source>
</evidence>
<dbReference type="AlphaFoldDB" id="A0AAV3PEC1"/>
<dbReference type="SMART" id="SM00504">
    <property type="entry name" value="Ubox"/>
    <property type="match status" value="1"/>
</dbReference>
<organism evidence="7 8">
    <name type="scientific">Lithospermum erythrorhizon</name>
    <name type="common">Purple gromwell</name>
    <name type="synonym">Lithospermum officinale var. erythrorhizon</name>
    <dbReference type="NCBI Taxonomy" id="34254"/>
    <lineage>
        <taxon>Eukaryota</taxon>
        <taxon>Viridiplantae</taxon>
        <taxon>Streptophyta</taxon>
        <taxon>Embryophyta</taxon>
        <taxon>Tracheophyta</taxon>
        <taxon>Spermatophyta</taxon>
        <taxon>Magnoliopsida</taxon>
        <taxon>eudicotyledons</taxon>
        <taxon>Gunneridae</taxon>
        <taxon>Pentapetalae</taxon>
        <taxon>asterids</taxon>
        <taxon>lamiids</taxon>
        <taxon>Boraginales</taxon>
        <taxon>Boraginaceae</taxon>
        <taxon>Boraginoideae</taxon>
        <taxon>Lithospermeae</taxon>
        <taxon>Lithospermum</taxon>
    </lineage>
</organism>
<dbReference type="InterPro" id="IPR003613">
    <property type="entry name" value="Ubox_domain"/>
</dbReference>
<comment type="function">
    <text evidence="5">Functions as an E3 ubiquitin ligase.</text>
</comment>
<dbReference type="PROSITE" id="PS51698">
    <property type="entry name" value="U_BOX"/>
    <property type="match status" value="1"/>
</dbReference>
<dbReference type="FunFam" id="3.30.40.10:FF:000442">
    <property type="entry name" value="RING-type E3 ubiquitin transferase"/>
    <property type="match status" value="1"/>
</dbReference>
<name>A0AAV3PEC1_LITER</name>
<comment type="pathway">
    <text evidence="2 5">Protein modification; protein ubiquitination.</text>
</comment>
<reference evidence="7 8" key="1">
    <citation type="submission" date="2024-01" db="EMBL/GenBank/DDBJ databases">
        <title>The complete chloroplast genome sequence of Lithospermum erythrorhizon: insights into the phylogenetic relationship among Boraginaceae species and the maternal lineages of purple gromwells.</title>
        <authorList>
            <person name="Okada T."/>
            <person name="Watanabe K."/>
        </authorList>
    </citation>
    <scope>NUCLEOTIDE SEQUENCE [LARGE SCALE GENOMIC DNA]</scope>
</reference>
<comment type="caution">
    <text evidence="7">The sequence shown here is derived from an EMBL/GenBank/DDBJ whole genome shotgun (WGS) entry which is preliminary data.</text>
</comment>
<dbReference type="InterPro" id="IPR011989">
    <property type="entry name" value="ARM-like"/>
</dbReference>
<dbReference type="EC" id="2.3.2.27" evidence="5"/>
<dbReference type="Pfam" id="PF25598">
    <property type="entry name" value="ARM_PUB"/>
    <property type="match status" value="1"/>
</dbReference>
<evidence type="ECO:0000256" key="3">
    <source>
        <dbReference type="ARBA" id="ARBA00022679"/>
    </source>
</evidence>
<keyword evidence="8" id="KW-1185">Reference proteome</keyword>
<evidence type="ECO:0000259" key="6">
    <source>
        <dbReference type="PROSITE" id="PS51698"/>
    </source>
</evidence>